<name>A0A3R8MY55_9BURK</name>
<protein>
    <submittedName>
        <fullName evidence="2">ABC transporter substrate-binding protein</fullName>
    </submittedName>
</protein>
<organism evidence="2 3">
    <name type="scientific">Lautropia dentalis</name>
    <dbReference type="NCBI Taxonomy" id="2490857"/>
    <lineage>
        <taxon>Bacteria</taxon>
        <taxon>Pseudomonadati</taxon>
        <taxon>Pseudomonadota</taxon>
        <taxon>Betaproteobacteria</taxon>
        <taxon>Burkholderiales</taxon>
        <taxon>Burkholderiaceae</taxon>
        <taxon>Lautropia</taxon>
    </lineage>
</organism>
<evidence type="ECO:0000256" key="1">
    <source>
        <dbReference type="ARBA" id="ARBA00022729"/>
    </source>
</evidence>
<keyword evidence="3" id="KW-1185">Reference proteome</keyword>
<dbReference type="OrthoDB" id="366726at2"/>
<dbReference type="RefSeq" id="WP_125094534.1">
    <property type="nucleotide sequence ID" value="NZ_RRUE01000001.1"/>
</dbReference>
<evidence type="ECO:0000313" key="2">
    <source>
        <dbReference type="EMBL" id="RRN45103.1"/>
    </source>
</evidence>
<dbReference type="AlphaFoldDB" id="A0A3R8MY55"/>
<sequence>MYEAAQAEGGRLIVYAGGDTPDQQDYAKNGFKARFPNIDIDIIVDYSKIHDVRVDNQLATDTLVPDVVQLQTLQDFERWKHEGRLLPFMPPAFPAIHPFFRDEHGAWISIGVLAFSFMVNASAGDMPSTPEELANPKWKGRIASSYPQDDDAVLYLYKLYAKIYGWDWVRRMSEQDILFARGTNTPGDAVNSGTRPIGIGGAGSLTGADGAARWVVADNHPFMAWGQRAAILKGARHTAAAKLYLSWLVSRQMQENSFNGWSVRTDVQPAGGLRPIWEYDNSYWWHFPAFMRNRAEVERWRQTFVMYFGDVKGEPSPGVQGLHPGAGA</sequence>
<dbReference type="SUPFAM" id="SSF53850">
    <property type="entry name" value="Periplasmic binding protein-like II"/>
    <property type="match status" value="1"/>
</dbReference>
<dbReference type="EMBL" id="RRUE01000001">
    <property type="protein sequence ID" value="RRN45103.1"/>
    <property type="molecule type" value="Genomic_DNA"/>
</dbReference>
<comment type="caution">
    <text evidence="2">The sequence shown here is derived from an EMBL/GenBank/DDBJ whole genome shotgun (WGS) entry which is preliminary data.</text>
</comment>
<dbReference type="Proteomes" id="UP000270261">
    <property type="component" value="Unassembled WGS sequence"/>
</dbReference>
<proteinExistence type="predicted"/>
<reference evidence="2 3" key="1">
    <citation type="submission" date="2018-11" db="EMBL/GenBank/DDBJ databases">
        <title>Genome sequencing of Lautropia sp. KCOM 2505 (= ChDC F240).</title>
        <authorList>
            <person name="Kook J.-K."/>
            <person name="Park S.-N."/>
            <person name="Lim Y.K."/>
        </authorList>
    </citation>
    <scope>NUCLEOTIDE SEQUENCE [LARGE SCALE GENOMIC DNA]</scope>
    <source>
        <strain evidence="2 3">KCOM 2505</strain>
    </source>
</reference>
<dbReference type="PANTHER" id="PTHR30006:SF2">
    <property type="entry name" value="ABC TRANSPORTER SUBSTRATE-BINDING PROTEIN"/>
    <property type="match status" value="1"/>
</dbReference>
<dbReference type="PANTHER" id="PTHR30006">
    <property type="entry name" value="THIAMINE-BINDING PERIPLASMIC PROTEIN-RELATED"/>
    <property type="match status" value="1"/>
</dbReference>
<dbReference type="Gene3D" id="3.40.190.10">
    <property type="entry name" value="Periplasmic binding protein-like II"/>
    <property type="match status" value="2"/>
</dbReference>
<gene>
    <name evidence="2" type="ORF">EHV23_02300</name>
</gene>
<accession>A0A3R8MY55</accession>
<evidence type="ECO:0000313" key="3">
    <source>
        <dbReference type="Proteomes" id="UP000270261"/>
    </source>
</evidence>
<keyword evidence="1" id="KW-0732">Signal</keyword>